<gene>
    <name evidence="2" type="ORF">MSPICULIGERA_LOCUS22934</name>
</gene>
<organism evidence="2 3">
    <name type="scientific">Mesorhabditis spiculigera</name>
    <dbReference type="NCBI Taxonomy" id="96644"/>
    <lineage>
        <taxon>Eukaryota</taxon>
        <taxon>Metazoa</taxon>
        <taxon>Ecdysozoa</taxon>
        <taxon>Nematoda</taxon>
        <taxon>Chromadorea</taxon>
        <taxon>Rhabditida</taxon>
        <taxon>Rhabditina</taxon>
        <taxon>Rhabditomorpha</taxon>
        <taxon>Rhabditoidea</taxon>
        <taxon>Rhabditidae</taxon>
        <taxon>Mesorhabditinae</taxon>
        <taxon>Mesorhabditis</taxon>
    </lineage>
</organism>
<name>A0AA36GBD8_9BILA</name>
<accession>A0AA36GBD8</accession>
<feature type="transmembrane region" description="Helical" evidence="1">
    <location>
        <begin position="39"/>
        <end position="59"/>
    </location>
</feature>
<feature type="transmembrane region" description="Helical" evidence="1">
    <location>
        <begin position="7"/>
        <end position="27"/>
    </location>
</feature>
<dbReference type="AlphaFoldDB" id="A0AA36GBD8"/>
<keyword evidence="1" id="KW-0472">Membrane</keyword>
<reference evidence="2" key="1">
    <citation type="submission" date="2023-06" db="EMBL/GenBank/DDBJ databases">
        <authorList>
            <person name="Delattre M."/>
        </authorList>
    </citation>
    <scope>NUCLEOTIDE SEQUENCE</scope>
    <source>
        <strain evidence="2">AF72</strain>
    </source>
</reference>
<dbReference type="Proteomes" id="UP001177023">
    <property type="component" value="Unassembled WGS sequence"/>
</dbReference>
<dbReference type="EMBL" id="CATQJA010002701">
    <property type="protein sequence ID" value="CAJ0584899.1"/>
    <property type="molecule type" value="Genomic_DNA"/>
</dbReference>
<protein>
    <submittedName>
        <fullName evidence="2">Uncharacterized protein</fullName>
    </submittedName>
</protein>
<keyword evidence="1" id="KW-1133">Transmembrane helix</keyword>
<keyword evidence="3" id="KW-1185">Reference proteome</keyword>
<evidence type="ECO:0000256" key="1">
    <source>
        <dbReference type="SAM" id="Phobius"/>
    </source>
</evidence>
<sequence length="115" mass="13813">MLEWARWVIPLSSLYFCYWFAVTSHIQCDHVNSCASLPTYWFFMLIFAASCFAVPWYIFSFTPLEQTLFDRAFWMIHARIQERAREHWLKLECANQDIEPIRKKLLVIGAEEANW</sequence>
<evidence type="ECO:0000313" key="2">
    <source>
        <dbReference type="EMBL" id="CAJ0584899.1"/>
    </source>
</evidence>
<comment type="caution">
    <text evidence="2">The sequence shown here is derived from an EMBL/GenBank/DDBJ whole genome shotgun (WGS) entry which is preliminary data.</text>
</comment>
<evidence type="ECO:0000313" key="3">
    <source>
        <dbReference type="Proteomes" id="UP001177023"/>
    </source>
</evidence>
<feature type="non-terminal residue" evidence="2">
    <location>
        <position position="115"/>
    </location>
</feature>
<proteinExistence type="predicted"/>
<keyword evidence="1" id="KW-0812">Transmembrane</keyword>